<gene>
    <name evidence="2" type="ORF">POM88_033350</name>
</gene>
<evidence type="ECO:0000256" key="1">
    <source>
        <dbReference type="SAM" id="MobiDB-lite"/>
    </source>
</evidence>
<organism evidence="2 3">
    <name type="scientific">Heracleum sosnowskyi</name>
    <dbReference type="NCBI Taxonomy" id="360622"/>
    <lineage>
        <taxon>Eukaryota</taxon>
        <taxon>Viridiplantae</taxon>
        <taxon>Streptophyta</taxon>
        <taxon>Embryophyta</taxon>
        <taxon>Tracheophyta</taxon>
        <taxon>Spermatophyta</taxon>
        <taxon>Magnoliopsida</taxon>
        <taxon>eudicotyledons</taxon>
        <taxon>Gunneridae</taxon>
        <taxon>Pentapetalae</taxon>
        <taxon>asterids</taxon>
        <taxon>campanulids</taxon>
        <taxon>Apiales</taxon>
        <taxon>Apiaceae</taxon>
        <taxon>Apioideae</taxon>
        <taxon>apioid superclade</taxon>
        <taxon>Tordylieae</taxon>
        <taxon>Tordyliinae</taxon>
        <taxon>Heracleum</taxon>
    </lineage>
</organism>
<feature type="compositionally biased region" description="Low complexity" evidence="1">
    <location>
        <begin position="38"/>
        <end position="49"/>
    </location>
</feature>
<name>A0AAD8I343_9APIA</name>
<keyword evidence="3" id="KW-1185">Reference proteome</keyword>
<sequence>MSTGLHNFALPPLKWARTKLSDPSAQPESNDPNQEPTQQEQLANAVAVEAEADESSGKTWNLRPRKPVSSQPPLYQSNEAVNLDNRILRNERREKKKEKFCISLTKEEIEEDLYSMTGMLPTRRPKRRTRAVQKLVDNVLPGSCFDGKSADMYRAERFP</sequence>
<dbReference type="Pfam" id="PF07797">
    <property type="entry name" value="DUF1639"/>
    <property type="match status" value="1"/>
</dbReference>
<reference evidence="2" key="1">
    <citation type="submission" date="2023-02" db="EMBL/GenBank/DDBJ databases">
        <title>Genome of toxic invasive species Heracleum sosnowskyi carries increased number of genes despite the absence of recent whole-genome duplications.</title>
        <authorList>
            <person name="Schelkunov M."/>
            <person name="Shtratnikova V."/>
            <person name="Makarenko M."/>
            <person name="Klepikova A."/>
            <person name="Omelchenko D."/>
            <person name="Novikova G."/>
            <person name="Obukhova E."/>
            <person name="Bogdanov V."/>
            <person name="Penin A."/>
            <person name="Logacheva M."/>
        </authorList>
    </citation>
    <scope>NUCLEOTIDE SEQUENCE</scope>
    <source>
        <strain evidence="2">Hsosn_3</strain>
        <tissue evidence="2">Leaf</tissue>
    </source>
</reference>
<reference evidence="2" key="2">
    <citation type="submission" date="2023-05" db="EMBL/GenBank/DDBJ databases">
        <authorList>
            <person name="Schelkunov M.I."/>
        </authorList>
    </citation>
    <scope>NUCLEOTIDE SEQUENCE</scope>
    <source>
        <strain evidence="2">Hsosn_3</strain>
        <tissue evidence="2">Leaf</tissue>
    </source>
</reference>
<evidence type="ECO:0000313" key="3">
    <source>
        <dbReference type="Proteomes" id="UP001237642"/>
    </source>
</evidence>
<feature type="region of interest" description="Disordered" evidence="1">
    <location>
        <begin position="1"/>
        <end position="76"/>
    </location>
</feature>
<dbReference type="InterPro" id="IPR012438">
    <property type="entry name" value="DUF1639"/>
</dbReference>
<dbReference type="PANTHER" id="PTHR33130">
    <property type="entry name" value="PUTATIVE (DUF1639)-RELATED"/>
    <property type="match status" value="1"/>
</dbReference>
<dbReference type="EMBL" id="JAUIZM010000007">
    <property type="protein sequence ID" value="KAK1377157.1"/>
    <property type="molecule type" value="Genomic_DNA"/>
</dbReference>
<protein>
    <submittedName>
        <fullName evidence="2">Uncharacterized protein</fullName>
    </submittedName>
</protein>
<proteinExistence type="predicted"/>
<feature type="compositionally biased region" description="Polar residues" evidence="1">
    <location>
        <begin position="21"/>
        <end position="37"/>
    </location>
</feature>
<accession>A0AAD8I343</accession>
<evidence type="ECO:0000313" key="2">
    <source>
        <dbReference type="EMBL" id="KAK1377157.1"/>
    </source>
</evidence>
<comment type="caution">
    <text evidence="2">The sequence shown here is derived from an EMBL/GenBank/DDBJ whole genome shotgun (WGS) entry which is preliminary data.</text>
</comment>
<dbReference type="Proteomes" id="UP001237642">
    <property type="component" value="Unassembled WGS sequence"/>
</dbReference>
<dbReference type="PANTHER" id="PTHR33130:SF40">
    <property type="entry name" value="CHROMOGRANIN (DUF1639)"/>
    <property type="match status" value="1"/>
</dbReference>
<dbReference type="AlphaFoldDB" id="A0AAD8I343"/>